<dbReference type="GO" id="GO:0020037">
    <property type="term" value="F:heme binding"/>
    <property type="evidence" value="ECO:0007669"/>
    <property type="project" value="InterPro"/>
</dbReference>
<evidence type="ECO:0000313" key="2">
    <source>
        <dbReference type="EMBL" id="CAF1611622.1"/>
    </source>
</evidence>
<dbReference type="OrthoDB" id="447477at2759"/>
<dbReference type="Proteomes" id="UP000663829">
    <property type="component" value="Unassembled WGS sequence"/>
</dbReference>
<dbReference type="EMBL" id="CAJOBC010104948">
    <property type="protein sequence ID" value="CAF4494724.1"/>
    <property type="molecule type" value="Genomic_DNA"/>
</dbReference>
<evidence type="ECO:0000313" key="4">
    <source>
        <dbReference type="EMBL" id="CAF4494724.1"/>
    </source>
</evidence>
<reference evidence="2" key="1">
    <citation type="submission" date="2021-02" db="EMBL/GenBank/DDBJ databases">
        <authorList>
            <person name="Nowell W R."/>
        </authorList>
    </citation>
    <scope>NUCLEOTIDE SEQUENCE</scope>
</reference>
<comment type="caution">
    <text evidence="2">The sequence shown here is derived from an EMBL/GenBank/DDBJ whole genome shotgun (WGS) entry which is preliminary data.</text>
</comment>
<dbReference type="InterPro" id="IPR004981">
    <property type="entry name" value="Trp_2_3_dOase"/>
</dbReference>
<organism evidence="2 5">
    <name type="scientific">Didymodactylos carnosus</name>
    <dbReference type="NCBI Taxonomy" id="1234261"/>
    <lineage>
        <taxon>Eukaryota</taxon>
        <taxon>Metazoa</taxon>
        <taxon>Spiralia</taxon>
        <taxon>Gnathifera</taxon>
        <taxon>Rotifera</taxon>
        <taxon>Eurotatoria</taxon>
        <taxon>Bdelloidea</taxon>
        <taxon>Philodinida</taxon>
        <taxon>Philodinidae</taxon>
        <taxon>Didymodactylos</taxon>
    </lineage>
</organism>
<evidence type="ECO:0000313" key="5">
    <source>
        <dbReference type="Proteomes" id="UP000663829"/>
    </source>
</evidence>
<proteinExistence type="predicted"/>
<dbReference type="Proteomes" id="UP000681722">
    <property type="component" value="Unassembled WGS sequence"/>
</dbReference>
<dbReference type="GO" id="GO:0004833">
    <property type="term" value="F:L-tryptophan 2,3-dioxygenase activity"/>
    <property type="evidence" value="ECO:0007669"/>
    <property type="project" value="InterPro"/>
</dbReference>
<dbReference type="PANTHER" id="PTHR10138">
    <property type="entry name" value="TRYPTOPHAN 2,3-DIOXYGENASE"/>
    <property type="match status" value="1"/>
</dbReference>
<dbReference type="PANTHER" id="PTHR10138:SF0">
    <property type="entry name" value="TRYPTOPHAN 2,3-DIOXYGENASE"/>
    <property type="match status" value="1"/>
</dbReference>
<dbReference type="GO" id="GO:0046872">
    <property type="term" value="F:metal ion binding"/>
    <property type="evidence" value="ECO:0007669"/>
    <property type="project" value="InterPro"/>
</dbReference>
<evidence type="ECO:0000313" key="1">
    <source>
        <dbReference type="EMBL" id="CAF0797322.1"/>
    </source>
</evidence>
<evidence type="ECO:0000313" key="3">
    <source>
        <dbReference type="EMBL" id="CAF3580438.1"/>
    </source>
</evidence>
<dbReference type="EMBL" id="CAJNOK010001170">
    <property type="protein sequence ID" value="CAF0797322.1"/>
    <property type="molecule type" value="Genomic_DNA"/>
</dbReference>
<name>A0A816BP46_9BILA</name>
<evidence type="ECO:0008006" key="6">
    <source>
        <dbReference type="Google" id="ProtNLM"/>
    </source>
</evidence>
<dbReference type="EMBL" id="CAJOBA010001170">
    <property type="protein sequence ID" value="CAF3580438.1"/>
    <property type="molecule type" value="Genomic_DNA"/>
</dbReference>
<dbReference type="GO" id="GO:0019442">
    <property type="term" value="P:L-tryptophan catabolic process to acetyl-CoA"/>
    <property type="evidence" value="ECO:0007669"/>
    <property type="project" value="TreeGrafter"/>
</dbReference>
<keyword evidence="5" id="KW-1185">Reference proteome</keyword>
<dbReference type="SUPFAM" id="SSF140959">
    <property type="entry name" value="Indolic compounds 2,3-dioxygenase-like"/>
    <property type="match status" value="1"/>
</dbReference>
<gene>
    <name evidence="2" type="ORF">GPM918_LOCUS43115</name>
    <name evidence="1" type="ORF">OVA965_LOCUS4456</name>
    <name evidence="4" type="ORF">SRO942_LOCUS44518</name>
    <name evidence="3" type="ORF">TMI583_LOCUS4454</name>
</gene>
<dbReference type="InterPro" id="IPR037217">
    <property type="entry name" value="Trp/Indoleamine_2_3_dOase-like"/>
</dbReference>
<dbReference type="AlphaFoldDB" id="A0A816BP46"/>
<dbReference type="Proteomes" id="UP000677228">
    <property type="component" value="Unassembled WGS sequence"/>
</dbReference>
<dbReference type="Pfam" id="PF03301">
    <property type="entry name" value="Trp_dioxygenase"/>
    <property type="match status" value="1"/>
</dbReference>
<dbReference type="GO" id="GO:0019441">
    <property type="term" value="P:L-tryptophan catabolic process to kynurenine"/>
    <property type="evidence" value="ECO:0007669"/>
    <property type="project" value="InterPro"/>
</dbReference>
<accession>A0A816BP46</accession>
<sequence length="228" mass="26580">MSCPYANNNIQKQIPVQNINYTEGRNALDEIIGPDPDETPVVPRKSHTAKETLNYITYLGLDQLLSSLSCLSVSNESDGKPVHDEHFFIILHQAFELWFKQFIFEIDSIREVLIKTKYDETQNVLIISRLVRCVKIWQILIEQLHLLETTMTPLTFLSFRSYVTPASGFQSLQFRLIENKLGLTDKLRQEYKQTYFLNKVFTNGEQNDQLRKSIDEQSLLQLIEVMYV</sequence>
<dbReference type="EMBL" id="CAJNOQ010038176">
    <property type="protein sequence ID" value="CAF1611622.1"/>
    <property type="molecule type" value="Genomic_DNA"/>
</dbReference>
<dbReference type="Gene3D" id="1.20.58.480">
    <property type="match status" value="1"/>
</dbReference>
<dbReference type="Proteomes" id="UP000682733">
    <property type="component" value="Unassembled WGS sequence"/>
</dbReference>
<protein>
    <recommendedName>
        <fullName evidence="6">Tryptophan 2,3-dioxygenase</fullName>
    </recommendedName>
</protein>